<feature type="chain" id="PRO_5047336146" evidence="1">
    <location>
        <begin position="22"/>
        <end position="397"/>
    </location>
</feature>
<organism evidence="3 4">
    <name type="scientific">Keguizhuia sedimenti</name>
    <dbReference type="NCBI Taxonomy" id="3064264"/>
    <lineage>
        <taxon>Bacteria</taxon>
        <taxon>Pseudomonadati</taxon>
        <taxon>Pseudomonadota</taxon>
        <taxon>Betaproteobacteria</taxon>
        <taxon>Burkholderiales</taxon>
        <taxon>Oxalobacteraceae</taxon>
        <taxon>Keguizhuia</taxon>
    </lineage>
</organism>
<evidence type="ECO:0000259" key="2">
    <source>
        <dbReference type="Pfam" id="PF14321"/>
    </source>
</evidence>
<name>A0ABU1BP78_9BURK</name>
<feature type="signal peptide" evidence="1">
    <location>
        <begin position="1"/>
        <end position="21"/>
    </location>
</feature>
<keyword evidence="1" id="KW-0732">Signal</keyword>
<accession>A0ABU1BP78</accession>
<comment type="caution">
    <text evidence="3">The sequence shown here is derived from an EMBL/GenBank/DDBJ whole genome shotgun (WGS) entry which is preliminary data.</text>
</comment>
<dbReference type="InterPro" id="IPR013784">
    <property type="entry name" value="Carb-bd-like_fold"/>
</dbReference>
<evidence type="ECO:0000313" key="3">
    <source>
        <dbReference type="EMBL" id="MDQ9170727.1"/>
    </source>
</evidence>
<dbReference type="SUPFAM" id="SSF49452">
    <property type="entry name" value="Starch-binding domain-like"/>
    <property type="match status" value="1"/>
</dbReference>
<dbReference type="Proteomes" id="UP001225596">
    <property type="component" value="Unassembled WGS sequence"/>
</dbReference>
<dbReference type="Pfam" id="PF14321">
    <property type="entry name" value="DUF4382"/>
    <property type="match status" value="1"/>
</dbReference>
<sequence>MTNRLPKISLLSSVVAAGLLAACGGGGGGGDGGGTGTLNVSMTDAPACGFEEVNVTVNMVRVHQSGDASEDTSGWIDIPVTPTKINLLDLTNGVMTNLGQATLPVGRYTQLRLVLDRNTGGTLANSVVPTGGSEIALTTPSAATSGIKLNGNIVVTEDNTTDITLDFDACKSIVKRGNGAYNLKPVIRIIPMATAGTISGYIDPAAAAAANNPVVSAQVNGEIIRSTVPNADGSFSLYPISAGNYDVVVTSNAYASDVITTVPVTASTTTALGTLAAPLALMTPSTSGTVSGTVSVNGTVSLADAAPLVTATQTFASGKKVAIRYQNVDVSTGAYSLALPIEAPRIAQFGAGTPVADTSATGIYGMEVTATGYQPQSSSATISAGSPAANTNFTLVP</sequence>
<keyword evidence="4" id="KW-1185">Reference proteome</keyword>
<gene>
    <name evidence="3" type="ORF">Q8A64_09935</name>
</gene>
<dbReference type="PROSITE" id="PS51257">
    <property type="entry name" value="PROKAR_LIPOPROTEIN"/>
    <property type="match status" value="1"/>
</dbReference>
<dbReference type="EMBL" id="JAUYVH010000005">
    <property type="protein sequence ID" value="MDQ9170727.1"/>
    <property type="molecule type" value="Genomic_DNA"/>
</dbReference>
<dbReference type="InterPro" id="IPR025491">
    <property type="entry name" value="DUF4382"/>
</dbReference>
<dbReference type="RefSeq" id="WP_338436665.1">
    <property type="nucleotide sequence ID" value="NZ_JAUYVH010000005.1"/>
</dbReference>
<evidence type="ECO:0000313" key="4">
    <source>
        <dbReference type="Proteomes" id="UP001225596"/>
    </source>
</evidence>
<dbReference type="Gene3D" id="2.60.40.1120">
    <property type="entry name" value="Carboxypeptidase-like, regulatory domain"/>
    <property type="match status" value="1"/>
</dbReference>
<feature type="domain" description="DUF4382" evidence="2">
    <location>
        <begin position="35"/>
        <end position="185"/>
    </location>
</feature>
<reference evidence="3 4" key="1">
    <citation type="submission" date="2023-08" db="EMBL/GenBank/DDBJ databases">
        <title>Oxalobacteraceae gen .nov., isolated from river sludge outside the plant.</title>
        <authorList>
            <person name="Zhao S.Y."/>
        </authorList>
    </citation>
    <scope>NUCLEOTIDE SEQUENCE [LARGE SCALE GENOMIC DNA]</scope>
    <source>
        <strain evidence="3 4">R-40</strain>
    </source>
</reference>
<evidence type="ECO:0000256" key="1">
    <source>
        <dbReference type="SAM" id="SignalP"/>
    </source>
</evidence>
<proteinExistence type="predicted"/>
<protein>
    <submittedName>
        <fullName evidence="3">DUF4382 domain-containing protein</fullName>
    </submittedName>
</protein>